<evidence type="ECO:0000313" key="2">
    <source>
        <dbReference type="Proteomes" id="UP001243330"/>
    </source>
</evidence>
<protein>
    <submittedName>
        <fullName evidence="1">Uncharacterized protein</fullName>
    </submittedName>
</protein>
<proteinExistence type="predicted"/>
<organism evidence="1 2">
    <name type="scientific">Colletotrichum chrysophilum</name>
    <dbReference type="NCBI Taxonomy" id="1836956"/>
    <lineage>
        <taxon>Eukaryota</taxon>
        <taxon>Fungi</taxon>
        <taxon>Dikarya</taxon>
        <taxon>Ascomycota</taxon>
        <taxon>Pezizomycotina</taxon>
        <taxon>Sordariomycetes</taxon>
        <taxon>Hypocreomycetidae</taxon>
        <taxon>Glomerellales</taxon>
        <taxon>Glomerellaceae</taxon>
        <taxon>Colletotrichum</taxon>
        <taxon>Colletotrichum gloeosporioides species complex</taxon>
    </lineage>
</organism>
<comment type="caution">
    <text evidence="1">The sequence shown here is derived from an EMBL/GenBank/DDBJ whole genome shotgun (WGS) entry which is preliminary data.</text>
</comment>
<reference evidence="1" key="1">
    <citation type="submission" date="2023-01" db="EMBL/GenBank/DDBJ databases">
        <title>Colletotrichum chrysophilum M932 genome sequence.</title>
        <authorList>
            <person name="Baroncelli R."/>
        </authorList>
    </citation>
    <scope>NUCLEOTIDE SEQUENCE</scope>
    <source>
        <strain evidence="1">M932</strain>
    </source>
</reference>
<keyword evidence="2" id="KW-1185">Reference proteome</keyword>
<accession>A0AAD9EBD5</accession>
<dbReference type="EMBL" id="JAQOWY010000294">
    <property type="protein sequence ID" value="KAK1844889.1"/>
    <property type="molecule type" value="Genomic_DNA"/>
</dbReference>
<dbReference type="Proteomes" id="UP001243330">
    <property type="component" value="Unassembled WGS sequence"/>
</dbReference>
<sequence>MRLESKKRYPTLPCPQGNELPVSPGLLLTLALPLLLDTLRSCIGQSVYNGLGRWPFGERGGVGFRACHKSCMCRQSGAAPTSGVVVLVLTVIQ</sequence>
<evidence type="ECO:0000313" key="1">
    <source>
        <dbReference type="EMBL" id="KAK1844889.1"/>
    </source>
</evidence>
<dbReference type="AlphaFoldDB" id="A0AAD9EBD5"/>
<gene>
    <name evidence="1" type="ORF">CCHR01_12509</name>
</gene>
<name>A0AAD9EBD5_9PEZI</name>